<feature type="transmembrane region" description="Helical" evidence="9">
    <location>
        <begin position="600"/>
        <end position="619"/>
    </location>
</feature>
<evidence type="ECO:0000313" key="11">
    <source>
        <dbReference type="EMBL" id="KAJ1531769.1"/>
    </source>
</evidence>
<dbReference type="PROSITE" id="PS00211">
    <property type="entry name" value="ABC_TRANSPORTER_1"/>
    <property type="match status" value="1"/>
</dbReference>
<dbReference type="PANTHER" id="PTHR48041:SF116">
    <property type="entry name" value="PROTEIN BROWN"/>
    <property type="match status" value="1"/>
</dbReference>
<dbReference type="GO" id="GO:0005524">
    <property type="term" value="F:ATP binding"/>
    <property type="evidence" value="ECO:0007669"/>
    <property type="project" value="UniProtKB-KW"/>
</dbReference>
<dbReference type="GO" id="GO:0005886">
    <property type="term" value="C:plasma membrane"/>
    <property type="evidence" value="ECO:0007669"/>
    <property type="project" value="TreeGrafter"/>
</dbReference>
<sequence length="628" mass="67687">MEADTAGAPPVTLSWRHVTVRVPQSPGPGPGGGPLPLPLPLPMALRGWVGCGGRPGEKVLVDDVSGSVDGGSFLALVGASGTGKTTLLTAITKRLRGSAVTGDVLLNGRAASAKLLSRVCGFVPQKDLAVDSLTTTEHLSFMAAMRLDARLPAAARSRRIRVLLADLGLSACADTRLACLSGGERRRVAIAVQLMVSPPVLALDEPCTGLDAEGSRVVLEALRREAGRGRAVLCTVHQAAPDLLRLFTDILVLASGRVVFHGPLQDAQPYLTGTRASGRADWAPETPLNTMLQHLCDPAAAAQLDTAKVCAAFARTSYASHLQEYPVSEEVLGRDPIRPPDTKHASWLTEVRWLLWRESVDGRRNKNRFFTQLFMFLVTATIMSFSFMDVTLSSLAGVQSVRGLLYLIVSEVVFTHSYAVFYTFPAGLPVYLREVDLYSSSAYYATKVLATVPRALVKPALFVCVIQLQVDLTAGGGVVAFLRLLAILFLTALTASAYGCMLSAQFQDPELVVAATMPIDFITVLVAGIFNTIRSLPVYVSWARFVSVFFYAHELLSIEFWRNVSRIGAVADCPDSQCLHDGAAVLDDMGFAEEHLGRDLLCMGSLFVGFHAVGFLGLFRRSRQMSTY</sequence>
<dbReference type="Proteomes" id="UP001075354">
    <property type="component" value="Chromosome 1"/>
</dbReference>
<evidence type="ECO:0000256" key="9">
    <source>
        <dbReference type="SAM" id="Phobius"/>
    </source>
</evidence>
<dbReference type="GO" id="GO:0016887">
    <property type="term" value="F:ATP hydrolysis activity"/>
    <property type="evidence" value="ECO:0007669"/>
    <property type="project" value="InterPro"/>
</dbReference>
<evidence type="ECO:0000256" key="5">
    <source>
        <dbReference type="ARBA" id="ARBA00022741"/>
    </source>
</evidence>
<dbReference type="InterPro" id="IPR013525">
    <property type="entry name" value="ABC2_TM"/>
</dbReference>
<dbReference type="InterPro" id="IPR003593">
    <property type="entry name" value="AAA+_ATPase"/>
</dbReference>
<keyword evidence="4 9" id="KW-0812">Transmembrane</keyword>
<dbReference type="SUPFAM" id="SSF52540">
    <property type="entry name" value="P-loop containing nucleoside triphosphate hydrolases"/>
    <property type="match status" value="1"/>
</dbReference>
<gene>
    <name evidence="11" type="ORF">ONE63_000427</name>
</gene>
<feature type="transmembrane region" description="Helical" evidence="9">
    <location>
        <begin position="511"/>
        <end position="530"/>
    </location>
</feature>
<evidence type="ECO:0000256" key="1">
    <source>
        <dbReference type="ARBA" id="ARBA00004141"/>
    </source>
</evidence>
<dbReference type="EMBL" id="JAPTSV010000001">
    <property type="protein sequence ID" value="KAJ1531769.1"/>
    <property type="molecule type" value="Genomic_DNA"/>
</dbReference>
<evidence type="ECO:0000256" key="2">
    <source>
        <dbReference type="ARBA" id="ARBA00005814"/>
    </source>
</evidence>
<evidence type="ECO:0000259" key="10">
    <source>
        <dbReference type="PROSITE" id="PS50893"/>
    </source>
</evidence>
<dbReference type="PROSITE" id="PS50893">
    <property type="entry name" value="ABC_TRANSPORTER_2"/>
    <property type="match status" value="1"/>
</dbReference>
<keyword evidence="5" id="KW-0547">Nucleotide-binding</keyword>
<protein>
    <recommendedName>
        <fullName evidence="10">ABC transporter domain-containing protein</fullName>
    </recommendedName>
</protein>
<dbReference type="InterPro" id="IPR017871">
    <property type="entry name" value="ABC_transporter-like_CS"/>
</dbReference>
<accession>A0AAV7Y0X4</accession>
<dbReference type="InterPro" id="IPR027417">
    <property type="entry name" value="P-loop_NTPase"/>
</dbReference>
<evidence type="ECO:0000256" key="3">
    <source>
        <dbReference type="ARBA" id="ARBA00022448"/>
    </source>
</evidence>
<dbReference type="InterPro" id="IPR050352">
    <property type="entry name" value="ABCG_transporters"/>
</dbReference>
<keyword evidence="7 9" id="KW-1133">Transmembrane helix</keyword>
<comment type="subcellular location">
    <subcellularLocation>
        <location evidence="1">Membrane</location>
        <topology evidence="1">Multi-pass membrane protein</topology>
    </subcellularLocation>
</comment>
<name>A0AAV7Y0X4_9NEOP</name>
<organism evidence="11 12">
    <name type="scientific">Megalurothrips usitatus</name>
    <name type="common">bean blossom thrips</name>
    <dbReference type="NCBI Taxonomy" id="439358"/>
    <lineage>
        <taxon>Eukaryota</taxon>
        <taxon>Metazoa</taxon>
        <taxon>Ecdysozoa</taxon>
        <taxon>Arthropoda</taxon>
        <taxon>Hexapoda</taxon>
        <taxon>Insecta</taxon>
        <taxon>Pterygota</taxon>
        <taxon>Neoptera</taxon>
        <taxon>Paraneoptera</taxon>
        <taxon>Thysanoptera</taxon>
        <taxon>Terebrantia</taxon>
        <taxon>Thripoidea</taxon>
        <taxon>Thripidae</taxon>
        <taxon>Megalurothrips</taxon>
    </lineage>
</organism>
<feature type="domain" description="ABC transporter" evidence="10">
    <location>
        <begin position="39"/>
        <end position="280"/>
    </location>
</feature>
<dbReference type="Gene3D" id="3.40.50.300">
    <property type="entry name" value="P-loop containing nucleotide triphosphate hydrolases"/>
    <property type="match status" value="1"/>
</dbReference>
<evidence type="ECO:0000256" key="6">
    <source>
        <dbReference type="ARBA" id="ARBA00022840"/>
    </source>
</evidence>
<feature type="transmembrane region" description="Helical" evidence="9">
    <location>
        <begin position="404"/>
        <end position="424"/>
    </location>
</feature>
<proteinExistence type="inferred from homology"/>
<evidence type="ECO:0000256" key="4">
    <source>
        <dbReference type="ARBA" id="ARBA00022692"/>
    </source>
</evidence>
<keyword evidence="6" id="KW-0067">ATP-binding</keyword>
<comment type="caution">
    <text evidence="11">The sequence shown here is derived from an EMBL/GenBank/DDBJ whole genome shotgun (WGS) entry which is preliminary data.</text>
</comment>
<feature type="transmembrane region" description="Helical" evidence="9">
    <location>
        <begin position="478"/>
        <end position="499"/>
    </location>
</feature>
<evidence type="ECO:0000256" key="7">
    <source>
        <dbReference type="ARBA" id="ARBA00022989"/>
    </source>
</evidence>
<dbReference type="GO" id="GO:0140359">
    <property type="term" value="F:ABC-type transporter activity"/>
    <property type="evidence" value="ECO:0007669"/>
    <property type="project" value="InterPro"/>
</dbReference>
<dbReference type="InterPro" id="IPR003439">
    <property type="entry name" value="ABC_transporter-like_ATP-bd"/>
</dbReference>
<dbReference type="AlphaFoldDB" id="A0AAV7Y0X4"/>
<dbReference type="Pfam" id="PF00005">
    <property type="entry name" value="ABC_tran"/>
    <property type="match status" value="1"/>
</dbReference>
<keyword evidence="12" id="KW-1185">Reference proteome</keyword>
<feature type="transmembrane region" description="Helical" evidence="9">
    <location>
        <begin position="373"/>
        <end position="392"/>
    </location>
</feature>
<comment type="similarity">
    <text evidence="2">Belongs to the ABC transporter superfamily. ABCG family. Eye pigment precursor importer (TC 3.A.1.204) subfamily.</text>
</comment>
<keyword evidence="3" id="KW-0813">Transport</keyword>
<reference evidence="11" key="1">
    <citation type="submission" date="2022-12" db="EMBL/GenBank/DDBJ databases">
        <title>Chromosome-level genome assembly of the bean flower thrips Megalurothrips usitatus.</title>
        <authorList>
            <person name="Ma L."/>
            <person name="Liu Q."/>
            <person name="Li H."/>
            <person name="Cai W."/>
        </authorList>
    </citation>
    <scope>NUCLEOTIDE SEQUENCE</scope>
    <source>
        <strain evidence="11">Cailab_2022a</strain>
    </source>
</reference>
<dbReference type="Pfam" id="PF01061">
    <property type="entry name" value="ABC2_membrane"/>
    <property type="match status" value="1"/>
</dbReference>
<dbReference type="PANTHER" id="PTHR48041">
    <property type="entry name" value="ABC TRANSPORTER G FAMILY MEMBER 28"/>
    <property type="match status" value="1"/>
</dbReference>
<evidence type="ECO:0000313" key="12">
    <source>
        <dbReference type="Proteomes" id="UP001075354"/>
    </source>
</evidence>
<dbReference type="SMART" id="SM00382">
    <property type="entry name" value="AAA"/>
    <property type="match status" value="1"/>
</dbReference>
<keyword evidence="8 9" id="KW-0472">Membrane</keyword>
<evidence type="ECO:0000256" key="8">
    <source>
        <dbReference type="ARBA" id="ARBA00023136"/>
    </source>
</evidence>